<dbReference type="EMBL" id="JACHGB010000007">
    <property type="protein sequence ID" value="MBB5273582.1"/>
    <property type="molecule type" value="Genomic_DNA"/>
</dbReference>
<evidence type="ECO:0000313" key="2">
    <source>
        <dbReference type="Proteomes" id="UP000532440"/>
    </source>
</evidence>
<sequence>MRRTIIAAAFWIVLLGFIAADRGLSAAHDRFAEPPAFALGSGKVAGAGHCSGSTR</sequence>
<dbReference type="AlphaFoldDB" id="A0A7W8MAE7"/>
<proteinExistence type="predicted"/>
<comment type="caution">
    <text evidence="1">The sequence shown here is derived from an EMBL/GenBank/DDBJ whole genome shotgun (WGS) entry which is preliminary data.</text>
</comment>
<organism evidence="1 2">
    <name type="scientific">Quisquiliibacterium transsilvanicum</name>
    <dbReference type="NCBI Taxonomy" id="1549638"/>
    <lineage>
        <taxon>Bacteria</taxon>
        <taxon>Pseudomonadati</taxon>
        <taxon>Pseudomonadota</taxon>
        <taxon>Betaproteobacteria</taxon>
        <taxon>Burkholderiales</taxon>
        <taxon>Burkholderiaceae</taxon>
        <taxon>Quisquiliibacterium</taxon>
    </lineage>
</organism>
<reference evidence="1 2" key="1">
    <citation type="submission" date="2020-08" db="EMBL/GenBank/DDBJ databases">
        <title>Genomic Encyclopedia of Type Strains, Phase IV (KMG-IV): sequencing the most valuable type-strain genomes for metagenomic binning, comparative biology and taxonomic classification.</title>
        <authorList>
            <person name="Goeker M."/>
        </authorList>
    </citation>
    <scope>NUCLEOTIDE SEQUENCE [LARGE SCALE GENOMIC DNA]</scope>
    <source>
        <strain evidence="1 2">DSM 29781</strain>
    </source>
</reference>
<dbReference type="RefSeq" id="WP_183970342.1">
    <property type="nucleotide sequence ID" value="NZ_BAABEW010000020.1"/>
</dbReference>
<evidence type="ECO:0000313" key="1">
    <source>
        <dbReference type="EMBL" id="MBB5273582.1"/>
    </source>
</evidence>
<gene>
    <name evidence="1" type="ORF">HNQ70_003612</name>
</gene>
<name>A0A7W8MAE7_9BURK</name>
<keyword evidence="2" id="KW-1185">Reference proteome</keyword>
<accession>A0A7W8MAE7</accession>
<protein>
    <submittedName>
        <fullName evidence="1">Uncharacterized protein</fullName>
    </submittedName>
</protein>
<dbReference type="Proteomes" id="UP000532440">
    <property type="component" value="Unassembled WGS sequence"/>
</dbReference>